<organism evidence="2 3">
    <name type="scientific">Insolitispirillum peregrinum</name>
    <dbReference type="NCBI Taxonomy" id="80876"/>
    <lineage>
        <taxon>Bacteria</taxon>
        <taxon>Pseudomonadati</taxon>
        <taxon>Pseudomonadota</taxon>
        <taxon>Alphaproteobacteria</taxon>
        <taxon>Rhodospirillales</taxon>
        <taxon>Novispirillaceae</taxon>
        <taxon>Insolitispirillum</taxon>
    </lineage>
</organism>
<dbReference type="InterPro" id="IPR014710">
    <property type="entry name" value="RmlC-like_jellyroll"/>
</dbReference>
<dbReference type="RefSeq" id="WP_076401378.1">
    <property type="nucleotide sequence ID" value="NZ_FTOA01000006.1"/>
</dbReference>
<dbReference type="EMBL" id="FTOA01000006">
    <property type="protein sequence ID" value="SIT05383.1"/>
    <property type="molecule type" value="Genomic_DNA"/>
</dbReference>
<dbReference type="Pfam" id="PF07883">
    <property type="entry name" value="Cupin_2"/>
    <property type="match status" value="1"/>
</dbReference>
<name>A0A1N7P462_9PROT</name>
<evidence type="ECO:0000313" key="3">
    <source>
        <dbReference type="Proteomes" id="UP000185678"/>
    </source>
</evidence>
<dbReference type="InterPro" id="IPR013096">
    <property type="entry name" value="Cupin_2"/>
</dbReference>
<gene>
    <name evidence="2" type="ORF">SAMN05421779_10647</name>
</gene>
<dbReference type="AlphaFoldDB" id="A0A1N7P462"/>
<dbReference type="SUPFAM" id="SSF51182">
    <property type="entry name" value="RmlC-like cupins"/>
    <property type="match status" value="1"/>
</dbReference>
<dbReference type="Proteomes" id="UP000185678">
    <property type="component" value="Unassembled WGS sequence"/>
</dbReference>
<accession>A0A1N7P462</accession>
<sequence length="106" mass="11715">MCDHCPDTATAQPVQHIDNDQVRVTEWRFPVGAETGFHRHEMDYTIVPLNPGRMELTGPDGTITHTELTPGVSYFRKAGVEHNVKNIGDAAFAFVEVELKPAPEAS</sequence>
<dbReference type="InterPro" id="IPR011051">
    <property type="entry name" value="RmlC_Cupin_sf"/>
</dbReference>
<feature type="domain" description="Cupin type-2" evidence="1">
    <location>
        <begin position="26"/>
        <end position="97"/>
    </location>
</feature>
<dbReference type="CDD" id="cd06982">
    <property type="entry name" value="cupin_BauB-like"/>
    <property type="match status" value="1"/>
</dbReference>
<reference evidence="2 3" key="1">
    <citation type="submission" date="2017-01" db="EMBL/GenBank/DDBJ databases">
        <authorList>
            <person name="Mah S.A."/>
            <person name="Swanson W.J."/>
            <person name="Moy G.W."/>
            <person name="Vacquier V.D."/>
        </authorList>
    </citation>
    <scope>NUCLEOTIDE SEQUENCE [LARGE SCALE GENOMIC DNA]</scope>
    <source>
        <strain evidence="2 3">DSM 11589</strain>
    </source>
</reference>
<keyword evidence="3" id="KW-1185">Reference proteome</keyword>
<dbReference type="OrthoDB" id="9800684at2"/>
<dbReference type="Gene3D" id="2.60.120.10">
    <property type="entry name" value="Jelly Rolls"/>
    <property type="match status" value="1"/>
</dbReference>
<evidence type="ECO:0000313" key="2">
    <source>
        <dbReference type="EMBL" id="SIT05383.1"/>
    </source>
</evidence>
<proteinExistence type="predicted"/>
<evidence type="ECO:0000259" key="1">
    <source>
        <dbReference type="Pfam" id="PF07883"/>
    </source>
</evidence>
<dbReference type="STRING" id="80876.SAMN05421779_10647"/>
<protein>
    <submittedName>
        <fullName evidence="2">Cupin domain-containing protein</fullName>
    </submittedName>
</protein>